<feature type="region of interest" description="Disordered" evidence="1">
    <location>
        <begin position="1"/>
        <end position="31"/>
    </location>
</feature>
<proteinExistence type="predicted"/>
<dbReference type="Proteomes" id="UP000582659">
    <property type="component" value="Unassembled WGS sequence"/>
</dbReference>
<dbReference type="OrthoDB" id="10514496at2759"/>
<dbReference type="EMBL" id="CAJFDI010000003">
    <property type="protein sequence ID" value="CAD5221997.1"/>
    <property type="molecule type" value="Genomic_DNA"/>
</dbReference>
<dbReference type="Proteomes" id="UP000659654">
    <property type="component" value="Unassembled WGS sequence"/>
</dbReference>
<feature type="compositionally biased region" description="Low complexity" evidence="1">
    <location>
        <begin position="11"/>
        <end position="26"/>
    </location>
</feature>
<evidence type="ECO:0000313" key="3">
    <source>
        <dbReference type="EMBL" id="CAG9108940.1"/>
    </source>
</evidence>
<accession>A0A1I7S094</accession>
<keyword evidence="5" id="KW-1185">Reference proteome</keyword>
<evidence type="ECO:0000313" key="4">
    <source>
        <dbReference type="Proteomes" id="UP000095284"/>
    </source>
</evidence>
<dbReference type="SMR" id="A0A1I7S094"/>
<sequence length="90" mass="10610">MPPTDVCLDAETSSTSSFESPVSFQSENDEPCGIRSQEDFLRLKMIHKVKNQEYQDYVCTLWLQNAQAEQEKSMEAMRRYFENKQKTLHR</sequence>
<evidence type="ECO:0000313" key="6">
    <source>
        <dbReference type="WBParaSite" id="BXY_0641800.1"/>
    </source>
</evidence>
<gene>
    <name evidence="2" type="ORF">BXYJ_LOCUS6965</name>
</gene>
<organism evidence="4 6">
    <name type="scientific">Bursaphelenchus xylophilus</name>
    <name type="common">Pinewood nematode worm</name>
    <name type="synonym">Aphelenchoides xylophilus</name>
    <dbReference type="NCBI Taxonomy" id="6326"/>
    <lineage>
        <taxon>Eukaryota</taxon>
        <taxon>Metazoa</taxon>
        <taxon>Ecdysozoa</taxon>
        <taxon>Nematoda</taxon>
        <taxon>Chromadorea</taxon>
        <taxon>Rhabditida</taxon>
        <taxon>Tylenchina</taxon>
        <taxon>Tylenchomorpha</taxon>
        <taxon>Aphelenchoidea</taxon>
        <taxon>Aphelenchoididae</taxon>
        <taxon>Bursaphelenchus</taxon>
    </lineage>
</organism>
<dbReference type="AlphaFoldDB" id="A0A1I7S094"/>
<reference evidence="3" key="2">
    <citation type="submission" date="2020-08" db="EMBL/GenBank/DDBJ databases">
        <authorList>
            <person name="Kikuchi T."/>
        </authorList>
    </citation>
    <scope>NUCLEOTIDE SEQUENCE</scope>
    <source>
        <strain evidence="2">Ka4C1</strain>
    </source>
</reference>
<evidence type="ECO:0000313" key="5">
    <source>
        <dbReference type="Proteomes" id="UP000659654"/>
    </source>
</evidence>
<evidence type="ECO:0000256" key="1">
    <source>
        <dbReference type="SAM" id="MobiDB-lite"/>
    </source>
</evidence>
<reference evidence="6" key="1">
    <citation type="submission" date="2016-11" db="UniProtKB">
        <authorList>
            <consortium name="WormBaseParasite"/>
        </authorList>
    </citation>
    <scope>IDENTIFICATION</scope>
</reference>
<name>A0A1I7S094_BURXY</name>
<protein>
    <submittedName>
        <fullName evidence="2">(pine wood nematode) hypothetical protein</fullName>
    </submittedName>
</protein>
<dbReference type="Proteomes" id="UP000095284">
    <property type="component" value="Unplaced"/>
</dbReference>
<dbReference type="WBParaSite" id="BXY_0641800.1">
    <property type="protein sequence ID" value="BXY_0641800.1"/>
    <property type="gene ID" value="BXY_0641800"/>
</dbReference>
<dbReference type="EMBL" id="CAJFCV020000003">
    <property type="protein sequence ID" value="CAG9108940.1"/>
    <property type="molecule type" value="Genomic_DNA"/>
</dbReference>
<evidence type="ECO:0000313" key="2">
    <source>
        <dbReference type="EMBL" id="CAD5221997.1"/>
    </source>
</evidence>